<dbReference type="InterPro" id="IPR001579">
    <property type="entry name" value="Glyco_hydro_18_chit_AS"/>
</dbReference>
<feature type="compositionally biased region" description="Basic and acidic residues" evidence="1">
    <location>
        <begin position="412"/>
        <end position="429"/>
    </location>
</feature>
<comment type="caution">
    <text evidence="2">The sequence shown here is derived from an EMBL/GenBank/DDBJ whole genome shotgun (WGS) entry which is preliminary data.</text>
</comment>
<name>A0ABD1DEM7_CULPP</name>
<dbReference type="AlphaFoldDB" id="A0ABD1DEM7"/>
<feature type="compositionally biased region" description="Low complexity" evidence="1">
    <location>
        <begin position="548"/>
        <end position="594"/>
    </location>
</feature>
<feature type="compositionally biased region" description="Polar residues" evidence="1">
    <location>
        <begin position="640"/>
        <end position="649"/>
    </location>
</feature>
<accession>A0ABD1DEM7</accession>
<feature type="region of interest" description="Disordered" evidence="1">
    <location>
        <begin position="541"/>
        <end position="664"/>
    </location>
</feature>
<feature type="compositionally biased region" description="Polar residues" evidence="1">
    <location>
        <begin position="1"/>
        <end position="11"/>
    </location>
</feature>
<reference evidence="2 3" key="1">
    <citation type="submission" date="2024-05" db="EMBL/GenBank/DDBJ databases">
        <title>Culex pipiens pipiens assembly and annotation.</title>
        <authorList>
            <person name="Alout H."/>
            <person name="Durand T."/>
        </authorList>
    </citation>
    <scope>NUCLEOTIDE SEQUENCE [LARGE SCALE GENOMIC DNA]</scope>
    <source>
        <strain evidence="2">HA-2024</strain>
        <tissue evidence="2">Whole body</tissue>
    </source>
</reference>
<feature type="region of interest" description="Disordered" evidence="1">
    <location>
        <begin position="1"/>
        <end position="25"/>
    </location>
</feature>
<feature type="compositionally biased region" description="Polar residues" evidence="1">
    <location>
        <begin position="297"/>
        <end position="347"/>
    </location>
</feature>
<keyword evidence="3" id="KW-1185">Reference proteome</keyword>
<gene>
    <name evidence="2" type="ORF">pipiens_009211</name>
</gene>
<feature type="compositionally biased region" description="Basic and acidic residues" evidence="1">
    <location>
        <begin position="596"/>
        <end position="605"/>
    </location>
</feature>
<sequence>MQYKLRQQQLHKPTPTPQQPGATTDLLGLNSLGELPDFGKNDLDSLLPTLGSADLDGAFLDGLDLDLEPKVPPAERKWKQQFLINPLTGELEETQTEDIPEEDDASKNFPEFFSEMSNSLYSDDDDTSCSTGFSKFTSDVSDTERTTSTSSSSLLDGASSSGGFGNAINASTITTTPAKLGKPVKAKREKQQSLTPKTKEKKPREKKSSSALKQVKTKAKIVATEGGGGGDSPGRQEEIKLRLKLEKPETAGSIIVTAAGGISSSLAKKVQSSQVLVTTPGTLGVPNPPATVIGVSSAPNLSGGMLSSSVTSPMAAAQLSQPTLVGSASFSGTNNSAGLQQMASPSSAAGEEDSDGSGFQLGRKSGGGGAIKRTSQDGRLTTIMPPSSPNHHNHTLLGASSATAGSPKVKSNKLEDLNKDGSESHKRSAPDTPLQSPNGLLLCPAEKKRRLSGGAVDGVGGADSNPPASSINEINELYETLISSTAGGPIGSTNVGTLPHSSLLAAATSSAQNWTSSSTNNNSINNSNAFGKQCISGSIKNLVKPAQSSPTTSSSSSSSVSSPGALAAAPNTANSSTSKMATTTTTTTTTATATHSDADGAKPEPESGTNKSPNSSNSTLLYLSRFVGAASVRGEPANKQHPSSPSQPATGAAARRRRIFLAGH</sequence>
<dbReference type="PROSITE" id="PS01095">
    <property type="entry name" value="GH18_1"/>
    <property type="match status" value="1"/>
</dbReference>
<dbReference type="Proteomes" id="UP001562425">
    <property type="component" value="Unassembled WGS sequence"/>
</dbReference>
<feature type="region of interest" description="Disordered" evidence="1">
    <location>
        <begin position="120"/>
        <end position="238"/>
    </location>
</feature>
<dbReference type="EMBL" id="JBEHCU010006015">
    <property type="protein sequence ID" value="KAL1398139.1"/>
    <property type="molecule type" value="Genomic_DNA"/>
</dbReference>
<feature type="compositionally biased region" description="Basic residues" evidence="1">
    <location>
        <begin position="654"/>
        <end position="664"/>
    </location>
</feature>
<feature type="region of interest" description="Disordered" evidence="1">
    <location>
        <begin position="294"/>
        <end position="442"/>
    </location>
</feature>
<feature type="compositionally biased region" description="Polar residues" evidence="1">
    <location>
        <begin position="607"/>
        <end position="621"/>
    </location>
</feature>
<protein>
    <submittedName>
        <fullName evidence="2">Uncharacterized protein</fullName>
    </submittedName>
</protein>
<proteinExistence type="predicted"/>
<feature type="compositionally biased region" description="Low complexity" evidence="1">
    <location>
        <begin position="146"/>
        <end position="159"/>
    </location>
</feature>
<organism evidence="2 3">
    <name type="scientific">Culex pipiens pipiens</name>
    <name type="common">Northern house mosquito</name>
    <dbReference type="NCBI Taxonomy" id="38569"/>
    <lineage>
        <taxon>Eukaryota</taxon>
        <taxon>Metazoa</taxon>
        <taxon>Ecdysozoa</taxon>
        <taxon>Arthropoda</taxon>
        <taxon>Hexapoda</taxon>
        <taxon>Insecta</taxon>
        <taxon>Pterygota</taxon>
        <taxon>Neoptera</taxon>
        <taxon>Endopterygota</taxon>
        <taxon>Diptera</taxon>
        <taxon>Nematocera</taxon>
        <taxon>Culicoidea</taxon>
        <taxon>Culicidae</taxon>
        <taxon>Culicinae</taxon>
        <taxon>Culicini</taxon>
        <taxon>Culex</taxon>
        <taxon>Culex</taxon>
    </lineage>
</organism>
<feature type="compositionally biased region" description="Polar residues" evidence="1">
    <location>
        <begin position="168"/>
        <end position="177"/>
    </location>
</feature>
<evidence type="ECO:0000256" key="1">
    <source>
        <dbReference type="SAM" id="MobiDB-lite"/>
    </source>
</evidence>
<evidence type="ECO:0000313" key="3">
    <source>
        <dbReference type="Proteomes" id="UP001562425"/>
    </source>
</evidence>
<evidence type="ECO:0000313" key="2">
    <source>
        <dbReference type="EMBL" id="KAL1398139.1"/>
    </source>
</evidence>